<dbReference type="AlphaFoldDB" id="A0A2K1JIM3"/>
<evidence type="ECO:0000313" key="1">
    <source>
        <dbReference type="EMBL" id="PNR41402.1"/>
    </source>
</evidence>
<keyword evidence="3" id="KW-1185">Reference proteome</keyword>
<dbReference type="InterPro" id="IPR011009">
    <property type="entry name" value="Kinase-like_dom_sf"/>
</dbReference>
<dbReference type="Gramene" id="Pp3c14_20940V3.1">
    <property type="protein sequence ID" value="PAC:32962265.CDS.1"/>
    <property type="gene ID" value="Pp3c14_20940"/>
</dbReference>
<name>A0A2K1JIM3_PHYPA</name>
<evidence type="ECO:0000313" key="3">
    <source>
        <dbReference type="Proteomes" id="UP000006727"/>
    </source>
</evidence>
<evidence type="ECO:0000313" key="2">
    <source>
        <dbReference type="EnsemblPlants" id="PAC:32962265.CDS.1"/>
    </source>
</evidence>
<reference evidence="1 3" key="2">
    <citation type="journal article" date="2018" name="Plant J.">
        <title>The Physcomitrella patens chromosome-scale assembly reveals moss genome structure and evolution.</title>
        <authorList>
            <person name="Lang D."/>
            <person name="Ullrich K.K."/>
            <person name="Murat F."/>
            <person name="Fuchs J."/>
            <person name="Jenkins J."/>
            <person name="Haas F.B."/>
            <person name="Piednoel M."/>
            <person name="Gundlach H."/>
            <person name="Van Bel M."/>
            <person name="Meyberg R."/>
            <person name="Vives C."/>
            <person name="Morata J."/>
            <person name="Symeonidi A."/>
            <person name="Hiss M."/>
            <person name="Muchero W."/>
            <person name="Kamisugi Y."/>
            <person name="Saleh O."/>
            <person name="Blanc G."/>
            <person name="Decker E.L."/>
            <person name="van Gessel N."/>
            <person name="Grimwood J."/>
            <person name="Hayes R.D."/>
            <person name="Graham S.W."/>
            <person name="Gunter L.E."/>
            <person name="McDaniel S.F."/>
            <person name="Hoernstein S.N.W."/>
            <person name="Larsson A."/>
            <person name="Li F.W."/>
            <person name="Perroud P.F."/>
            <person name="Phillips J."/>
            <person name="Ranjan P."/>
            <person name="Rokshar D.S."/>
            <person name="Rothfels C.J."/>
            <person name="Schneider L."/>
            <person name="Shu S."/>
            <person name="Stevenson D.W."/>
            <person name="Thummler F."/>
            <person name="Tillich M."/>
            <person name="Villarreal Aguilar J.C."/>
            <person name="Widiez T."/>
            <person name="Wong G.K."/>
            <person name="Wymore A."/>
            <person name="Zhang Y."/>
            <person name="Zimmer A.D."/>
            <person name="Quatrano R.S."/>
            <person name="Mayer K.F.X."/>
            <person name="Goodstein D."/>
            <person name="Casacuberta J.M."/>
            <person name="Vandepoele K."/>
            <person name="Reski R."/>
            <person name="Cuming A.C."/>
            <person name="Tuskan G.A."/>
            <person name="Maumus F."/>
            <person name="Salse J."/>
            <person name="Schmutz J."/>
            <person name="Rensing S.A."/>
        </authorList>
    </citation>
    <scope>NUCLEOTIDE SEQUENCE [LARGE SCALE GENOMIC DNA]</scope>
    <source>
        <strain evidence="2 3">cv. Gransden 2004</strain>
    </source>
</reference>
<dbReference type="EMBL" id="ABEU02000014">
    <property type="protein sequence ID" value="PNR41402.1"/>
    <property type="molecule type" value="Genomic_DNA"/>
</dbReference>
<dbReference type="InParanoid" id="A0A2K1JIM3"/>
<sequence length="64" mass="7512">MKEFYRIFYLEHGLVFKGTLSNGTVVPVKKSTRDVSQVARYNFVMKSELLSRLKHKHLVRLVDT</sequence>
<reference evidence="1 3" key="1">
    <citation type="journal article" date="2008" name="Science">
        <title>The Physcomitrella genome reveals evolutionary insights into the conquest of land by plants.</title>
        <authorList>
            <person name="Rensing S."/>
            <person name="Lang D."/>
            <person name="Zimmer A."/>
            <person name="Terry A."/>
            <person name="Salamov A."/>
            <person name="Shapiro H."/>
            <person name="Nishiyama T."/>
            <person name="Perroud P.-F."/>
            <person name="Lindquist E."/>
            <person name="Kamisugi Y."/>
            <person name="Tanahashi T."/>
            <person name="Sakakibara K."/>
            <person name="Fujita T."/>
            <person name="Oishi K."/>
            <person name="Shin-I T."/>
            <person name="Kuroki Y."/>
            <person name="Toyoda A."/>
            <person name="Suzuki Y."/>
            <person name="Hashimoto A."/>
            <person name="Yamaguchi K."/>
            <person name="Sugano A."/>
            <person name="Kohara Y."/>
            <person name="Fujiyama A."/>
            <person name="Anterola A."/>
            <person name="Aoki S."/>
            <person name="Ashton N."/>
            <person name="Barbazuk W.B."/>
            <person name="Barker E."/>
            <person name="Bennetzen J."/>
            <person name="Bezanilla M."/>
            <person name="Blankenship R."/>
            <person name="Cho S.H."/>
            <person name="Dutcher S."/>
            <person name="Estelle M."/>
            <person name="Fawcett J.A."/>
            <person name="Gundlach H."/>
            <person name="Hanada K."/>
            <person name="Heyl A."/>
            <person name="Hicks K.A."/>
            <person name="Hugh J."/>
            <person name="Lohr M."/>
            <person name="Mayer K."/>
            <person name="Melkozernov A."/>
            <person name="Murata T."/>
            <person name="Nelson D."/>
            <person name="Pils B."/>
            <person name="Prigge M."/>
            <person name="Reiss B."/>
            <person name="Renner T."/>
            <person name="Rombauts S."/>
            <person name="Rushton P."/>
            <person name="Sanderfoot A."/>
            <person name="Schween G."/>
            <person name="Shiu S.-H."/>
            <person name="Stueber K."/>
            <person name="Theodoulou F.L."/>
            <person name="Tu H."/>
            <person name="Van de Peer Y."/>
            <person name="Verrier P.J."/>
            <person name="Waters E."/>
            <person name="Wood A."/>
            <person name="Yang L."/>
            <person name="Cove D."/>
            <person name="Cuming A."/>
            <person name="Hasebe M."/>
            <person name="Lucas S."/>
            <person name="Mishler D.B."/>
            <person name="Reski R."/>
            <person name="Grigoriev I."/>
            <person name="Quatrano R.S."/>
            <person name="Boore J.L."/>
        </authorList>
    </citation>
    <scope>NUCLEOTIDE SEQUENCE [LARGE SCALE GENOMIC DNA]</scope>
    <source>
        <strain evidence="2 3">cv. Gransden 2004</strain>
    </source>
</reference>
<dbReference type="Proteomes" id="UP000006727">
    <property type="component" value="Chromosome 14"/>
</dbReference>
<dbReference type="EnsemblPlants" id="Pp3c14_20940V3.1">
    <property type="protein sequence ID" value="PAC:32962265.CDS.1"/>
    <property type="gene ID" value="Pp3c14_20940"/>
</dbReference>
<gene>
    <name evidence="1" type="ORF">PHYPA_018805</name>
</gene>
<organism evidence="1">
    <name type="scientific">Physcomitrium patens</name>
    <name type="common">Spreading-leaved earth moss</name>
    <name type="synonym">Physcomitrella patens</name>
    <dbReference type="NCBI Taxonomy" id="3218"/>
    <lineage>
        <taxon>Eukaryota</taxon>
        <taxon>Viridiplantae</taxon>
        <taxon>Streptophyta</taxon>
        <taxon>Embryophyta</taxon>
        <taxon>Bryophyta</taxon>
        <taxon>Bryophytina</taxon>
        <taxon>Bryopsida</taxon>
        <taxon>Funariidae</taxon>
        <taxon>Funariales</taxon>
        <taxon>Funariaceae</taxon>
        <taxon>Physcomitrium</taxon>
    </lineage>
</organism>
<accession>A0A2K1JIM3</accession>
<proteinExistence type="predicted"/>
<dbReference type="SUPFAM" id="SSF56112">
    <property type="entry name" value="Protein kinase-like (PK-like)"/>
    <property type="match status" value="1"/>
</dbReference>
<evidence type="ECO:0008006" key="4">
    <source>
        <dbReference type="Google" id="ProtNLM"/>
    </source>
</evidence>
<dbReference type="PaxDb" id="3218-PP1S34_248V6.1"/>
<dbReference type="Gene3D" id="3.30.200.20">
    <property type="entry name" value="Phosphorylase Kinase, domain 1"/>
    <property type="match status" value="1"/>
</dbReference>
<reference evidence="2" key="3">
    <citation type="submission" date="2020-12" db="UniProtKB">
        <authorList>
            <consortium name="EnsemblPlants"/>
        </authorList>
    </citation>
    <scope>IDENTIFICATION</scope>
</reference>
<protein>
    <recommendedName>
        <fullName evidence="4">Protein kinase domain-containing protein</fullName>
    </recommendedName>
</protein>